<evidence type="ECO:0000256" key="4">
    <source>
        <dbReference type="ARBA" id="ARBA00023069"/>
    </source>
</evidence>
<evidence type="ECO:0000256" key="8">
    <source>
        <dbReference type="ARBA" id="ARBA00046435"/>
    </source>
</evidence>
<evidence type="ECO:0000313" key="10">
    <source>
        <dbReference type="EMBL" id="CAF0982280.1"/>
    </source>
</evidence>
<keyword evidence="3" id="KW-0282">Flagellum</keyword>
<dbReference type="PANTHER" id="PTHR31180:SF2">
    <property type="entry name" value="CILIA- AND FLAGELLA-ASSOCIATED PROTEIN 107"/>
    <property type="match status" value="1"/>
</dbReference>
<keyword evidence="6" id="KW-0966">Cell projection</keyword>
<dbReference type="Proteomes" id="UP000681722">
    <property type="component" value="Unassembled WGS sequence"/>
</dbReference>
<dbReference type="EMBL" id="CAJOBC010002851">
    <property type="protein sequence ID" value="CAF3754753.1"/>
    <property type="molecule type" value="Genomic_DNA"/>
</dbReference>
<name>A0A814FMU8_9BILA</name>
<evidence type="ECO:0000256" key="2">
    <source>
        <dbReference type="ARBA" id="ARBA00022490"/>
    </source>
</evidence>
<proteinExistence type="predicted"/>
<evidence type="ECO:0000256" key="9">
    <source>
        <dbReference type="SAM" id="MobiDB-lite"/>
    </source>
</evidence>
<dbReference type="GO" id="GO:0005879">
    <property type="term" value="C:axonemal microtubule"/>
    <property type="evidence" value="ECO:0007669"/>
    <property type="project" value="TreeGrafter"/>
</dbReference>
<gene>
    <name evidence="10" type="ORF">GPM918_LOCUS12814</name>
    <name evidence="11" type="ORF">SRO942_LOCUS12811</name>
</gene>
<dbReference type="InterPro" id="IPR037662">
    <property type="entry name" value="CFAP68/107"/>
</dbReference>
<protein>
    <submittedName>
        <fullName evidence="10">Uncharacterized protein</fullName>
    </submittedName>
</protein>
<evidence type="ECO:0000256" key="3">
    <source>
        <dbReference type="ARBA" id="ARBA00022846"/>
    </source>
</evidence>
<keyword evidence="12" id="KW-1185">Reference proteome</keyword>
<feature type="region of interest" description="Disordered" evidence="9">
    <location>
        <begin position="279"/>
        <end position="299"/>
    </location>
</feature>
<keyword evidence="4" id="KW-0969">Cilium</keyword>
<comment type="subcellular location">
    <subcellularLocation>
        <location evidence="1">Cytoplasm</location>
        <location evidence="1">Cytoskeleton</location>
        <location evidence="1">Flagellum axoneme</location>
    </subcellularLocation>
</comment>
<evidence type="ECO:0000256" key="1">
    <source>
        <dbReference type="ARBA" id="ARBA00004611"/>
    </source>
</evidence>
<dbReference type="GO" id="GO:0030317">
    <property type="term" value="P:flagellated sperm motility"/>
    <property type="evidence" value="ECO:0007669"/>
    <property type="project" value="InterPro"/>
</dbReference>
<evidence type="ECO:0000313" key="11">
    <source>
        <dbReference type="EMBL" id="CAF3754753.1"/>
    </source>
</evidence>
<evidence type="ECO:0000256" key="6">
    <source>
        <dbReference type="ARBA" id="ARBA00023273"/>
    </source>
</evidence>
<dbReference type="EMBL" id="CAJNOQ010002852">
    <property type="protein sequence ID" value="CAF0982280.1"/>
    <property type="molecule type" value="Genomic_DNA"/>
</dbReference>
<comment type="caution">
    <text evidence="10">The sequence shown here is derived from an EMBL/GenBank/DDBJ whole genome shotgun (WGS) entry which is preliminary data.</text>
</comment>
<organism evidence="10 12">
    <name type="scientific">Didymodactylos carnosus</name>
    <dbReference type="NCBI Taxonomy" id="1234261"/>
    <lineage>
        <taxon>Eukaryota</taxon>
        <taxon>Metazoa</taxon>
        <taxon>Spiralia</taxon>
        <taxon>Gnathifera</taxon>
        <taxon>Rotifera</taxon>
        <taxon>Eurotatoria</taxon>
        <taxon>Bdelloidea</taxon>
        <taxon>Philodinida</taxon>
        <taxon>Philodinidae</taxon>
        <taxon>Didymodactylos</taxon>
    </lineage>
</organism>
<dbReference type="AlphaFoldDB" id="A0A814FMU8"/>
<feature type="compositionally biased region" description="Low complexity" evidence="9">
    <location>
        <begin position="280"/>
        <end position="292"/>
    </location>
</feature>
<dbReference type="OrthoDB" id="8185227at2759"/>
<evidence type="ECO:0000256" key="5">
    <source>
        <dbReference type="ARBA" id="ARBA00023212"/>
    </source>
</evidence>
<sequence length="299" mass="35139">MDGTYCNVPALPLHTEKFRGKRQFGTDVLINNWFEDRSKYKESSYLHNTTYRIDYPGHPDARPDTVLRRKLLLAQQERPAKLLTGHHDIDDRKNLITWYDEHYNGRPRPIDQQFPHNRRWEVANDRWVPEKTDYPLLAEPTSWGLSRKKGEETHQLQRQRTMPDMRYHIHPCESYKEAKRVGIPKVFSTALDKTNAINKNINYRNTLNSAPRLPSTRDVLDIQYDMFKRSNIPRTYFYLGKVPDVIDQETRNKFPFLPAPHLCSVSSCDINQMSCGVEENSNNQINQPQQQQETTVVAQ</sequence>
<keyword evidence="2" id="KW-0963">Cytoplasm</keyword>
<comment type="function">
    <text evidence="7">Microtubule inner protein (MIP) part of the dynein-decorated doublet microtubules (DMTs) in cilia axoneme, which is required for motile cilia beating.</text>
</comment>
<dbReference type="PANTHER" id="PTHR31180">
    <property type="entry name" value="CILIA- AND FLAGELLA-ASSOCIATED PROTEIN 107-RELATED"/>
    <property type="match status" value="1"/>
</dbReference>
<comment type="subunit">
    <text evidence="8">Microtubule inner protein component of sperm flagellar doublet microtubules.</text>
</comment>
<evidence type="ECO:0000256" key="7">
    <source>
        <dbReference type="ARBA" id="ARBA00035003"/>
    </source>
</evidence>
<dbReference type="InterPro" id="IPR054709">
    <property type="entry name" value="CFAP107"/>
</dbReference>
<reference evidence="10" key="1">
    <citation type="submission" date="2021-02" db="EMBL/GenBank/DDBJ databases">
        <authorList>
            <person name="Nowell W R."/>
        </authorList>
    </citation>
    <scope>NUCLEOTIDE SEQUENCE</scope>
</reference>
<keyword evidence="5" id="KW-0206">Cytoskeleton</keyword>
<accession>A0A814FMU8</accession>
<dbReference type="Proteomes" id="UP000663829">
    <property type="component" value="Unassembled WGS sequence"/>
</dbReference>
<evidence type="ECO:0000313" key="12">
    <source>
        <dbReference type="Proteomes" id="UP000663829"/>
    </source>
</evidence>
<dbReference type="Pfam" id="PF22595">
    <property type="entry name" value="CFAP107"/>
    <property type="match status" value="1"/>
</dbReference>